<dbReference type="PANTHER" id="PTHR37164:SF1">
    <property type="entry name" value="BACTERIOHEMERYTHRIN"/>
    <property type="match status" value="1"/>
</dbReference>
<dbReference type="GO" id="GO:0046872">
    <property type="term" value="F:metal ion binding"/>
    <property type="evidence" value="ECO:0007669"/>
    <property type="project" value="UniProtKB-KW"/>
</dbReference>
<dbReference type="PROSITE" id="PS00550">
    <property type="entry name" value="HEMERYTHRINS"/>
    <property type="match status" value="1"/>
</dbReference>
<evidence type="ECO:0000256" key="1">
    <source>
        <dbReference type="ARBA" id="ARBA00010587"/>
    </source>
</evidence>
<comment type="similarity">
    <text evidence="1">Belongs to the hemerythrin family.</text>
</comment>
<dbReference type="CDD" id="cd12107">
    <property type="entry name" value="Hemerythrin"/>
    <property type="match status" value="1"/>
</dbReference>
<name>C4XHW6_SOLM1</name>
<keyword evidence="7" id="KW-1185">Reference proteome</keyword>
<dbReference type="RefSeq" id="WP_015861645.1">
    <property type="nucleotide sequence ID" value="NC_012796.1"/>
</dbReference>
<dbReference type="OrthoDB" id="9774644at2"/>
<evidence type="ECO:0000259" key="5">
    <source>
        <dbReference type="Pfam" id="PF01814"/>
    </source>
</evidence>
<feature type="domain" description="Hemerythrin-like" evidence="5">
    <location>
        <begin position="15"/>
        <end position="128"/>
    </location>
</feature>
<evidence type="ECO:0000256" key="4">
    <source>
        <dbReference type="ARBA" id="ARBA00023004"/>
    </source>
</evidence>
<dbReference type="NCBIfam" id="NF033749">
    <property type="entry name" value="bact_hemeryth"/>
    <property type="match status" value="1"/>
</dbReference>
<dbReference type="InterPro" id="IPR012827">
    <property type="entry name" value="Hemerythrin_metal-bd"/>
</dbReference>
<keyword evidence="2" id="KW-0561">Oxygen transport</keyword>
<protein>
    <submittedName>
        <fullName evidence="6">Hemerythrin family protein</fullName>
    </submittedName>
</protein>
<keyword evidence="3" id="KW-0479">Metal-binding</keyword>
<dbReference type="PANTHER" id="PTHR37164">
    <property type="entry name" value="BACTERIOHEMERYTHRIN"/>
    <property type="match status" value="1"/>
</dbReference>
<evidence type="ECO:0000256" key="2">
    <source>
        <dbReference type="ARBA" id="ARBA00022621"/>
    </source>
</evidence>
<dbReference type="SUPFAM" id="SSF47188">
    <property type="entry name" value="Hemerythrin-like"/>
    <property type="match status" value="1"/>
</dbReference>
<evidence type="ECO:0000256" key="3">
    <source>
        <dbReference type="ARBA" id="ARBA00022723"/>
    </source>
</evidence>
<dbReference type="HOGENOM" id="CLU_086902_3_1_7"/>
<dbReference type="Pfam" id="PF01814">
    <property type="entry name" value="Hemerythrin"/>
    <property type="match status" value="1"/>
</dbReference>
<evidence type="ECO:0000313" key="7">
    <source>
        <dbReference type="Proteomes" id="UP000009071"/>
    </source>
</evidence>
<dbReference type="InterPro" id="IPR035938">
    <property type="entry name" value="Hemerythrin-like_sf"/>
</dbReference>
<dbReference type="EMBL" id="AP010904">
    <property type="protein sequence ID" value="BAH76484.1"/>
    <property type="molecule type" value="Genomic_DNA"/>
</dbReference>
<dbReference type="Gene3D" id="1.20.120.50">
    <property type="entry name" value="Hemerythrin-like"/>
    <property type="match status" value="1"/>
</dbReference>
<dbReference type="NCBIfam" id="TIGR02481">
    <property type="entry name" value="hemeryth_dom"/>
    <property type="match status" value="1"/>
</dbReference>
<dbReference type="eggNOG" id="COG2703">
    <property type="taxonomic scope" value="Bacteria"/>
</dbReference>
<keyword evidence="2" id="KW-0813">Transport</keyword>
<gene>
    <name evidence="6" type="ordered locus">DMR_29930</name>
</gene>
<dbReference type="InterPro" id="IPR050669">
    <property type="entry name" value="Hemerythrin"/>
</dbReference>
<proteinExistence type="inferred from homology"/>
<dbReference type="GO" id="GO:0005344">
    <property type="term" value="F:oxygen carrier activity"/>
    <property type="evidence" value="ECO:0007669"/>
    <property type="project" value="UniProtKB-KW"/>
</dbReference>
<reference evidence="6 7" key="1">
    <citation type="journal article" date="2009" name="Genome Res.">
        <title>Whole genome sequence of Desulfovibrio magneticus strain RS-1 revealed common gene clusters in magnetotactic bacteria.</title>
        <authorList>
            <person name="Nakazawa H."/>
            <person name="Arakaki A."/>
            <person name="Narita-Yamada S."/>
            <person name="Yashiro I."/>
            <person name="Jinno K."/>
            <person name="Aoki N."/>
            <person name="Tsuruyama A."/>
            <person name="Okamura Y."/>
            <person name="Tanikawa S."/>
            <person name="Fujita N."/>
            <person name="Takeyama H."/>
            <person name="Matsunaga T."/>
        </authorList>
    </citation>
    <scope>NUCLEOTIDE SEQUENCE [LARGE SCALE GENOMIC DNA]</scope>
    <source>
        <strain evidence="7">ATCC 700980 / DSM 13731 / RS-1</strain>
    </source>
</reference>
<dbReference type="KEGG" id="dma:DMR_29930"/>
<accession>C4XHW6</accession>
<evidence type="ECO:0000313" key="6">
    <source>
        <dbReference type="EMBL" id="BAH76484.1"/>
    </source>
</evidence>
<dbReference type="STRING" id="573370.DMR_29930"/>
<dbReference type="Proteomes" id="UP000009071">
    <property type="component" value="Chromosome"/>
</dbReference>
<dbReference type="InterPro" id="IPR012312">
    <property type="entry name" value="Hemerythrin-like"/>
</dbReference>
<dbReference type="AlphaFoldDB" id="C4XHW6"/>
<keyword evidence="4" id="KW-0408">Iron</keyword>
<organism evidence="6 7">
    <name type="scientific">Solidesulfovibrio magneticus (strain ATCC 700980 / DSM 13731 / RS-1)</name>
    <name type="common">Desulfovibrio magneticus</name>
    <dbReference type="NCBI Taxonomy" id="573370"/>
    <lineage>
        <taxon>Bacteria</taxon>
        <taxon>Pseudomonadati</taxon>
        <taxon>Thermodesulfobacteriota</taxon>
        <taxon>Desulfovibrionia</taxon>
        <taxon>Desulfovibrionales</taxon>
        <taxon>Desulfovibrionaceae</taxon>
        <taxon>Solidesulfovibrio</taxon>
    </lineage>
</organism>
<sequence>MPIAQWDDYLSVGHSKIDSQHERLFVYINKLQDSIEKEYVLGDLRVLLVDLYRYARYHFSEEESLMRSSGYPMLNEHISSHNDFLVSVDRFIVDERLDSMSLRVDVITFLVTWIMNHIPYVDQNFFMYLKSQEI</sequence>
<dbReference type="InterPro" id="IPR016131">
    <property type="entry name" value="Haemerythrin_Fe_BS"/>
</dbReference>